<protein>
    <submittedName>
        <fullName evidence="3">PX domain-containing protein</fullName>
    </submittedName>
</protein>
<dbReference type="Proteomes" id="UP000036681">
    <property type="component" value="Unplaced"/>
</dbReference>
<dbReference type="Pfam" id="PF09612">
    <property type="entry name" value="HtrL_YibB"/>
    <property type="match status" value="1"/>
</dbReference>
<keyword evidence="2" id="KW-1185">Reference proteome</keyword>
<proteinExistence type="predicted"/>
<sequence length="961" mass="109092">MYTLVSEVSELTSSQNEELFRTTEWPFEARAQEHFSSEYGSSSITTSLPKPSSSSRSFTVNARIISSATAVYQSQSDSFIESANNDGSNVDDSFLERQNAVYQSDPEFTRTVDNFVDMLLEENNIITDSITQETTTNVSLMNTSTTVSDFSQQAVALDEESRAYQRIPYKAKIPYFSRVTNLFVPIVTSEVHSSTTTATPFIQSATSTVPAYIRAYKTPHVKKPEVIATLTKGPNVDIMEAVTSSANNSVSVLAEPRTTDTTFESFPVTASPKHRPTVAIREHFKWWLNEAGDASDRQRESVFTLTTTHASATSERSNSEFGSQIGKRLPYRPLDHPISILRSSISSADERDQQSSAWRAFPHTYSNVTSATKPQESSDLKQHLNTRRRPLVNGHSHPSMRPIESTNSPGSIDKGQKPLKQKHLSNATRDSLSWLLKQFNQSAENRLQLHHSHHQHHQLIDVNQKLIPEATNTYSNNRHISEIIPNTTKHPQIHQRDDSGTSSPAPFINHHRPMVTTLSENKSSQKISVFPWMAPFSPFESKGGIDQNSALKTIESLDASTSSSGHFEAAEVASPLIIPDMPKRHPTPSPSTLSLSSTQKNSWSNENILDVGTSKVSDEEGSYPSGVDHSLEEIDAAFDAIKIYPHTFTIPTEHKKHSHRHEHQYNRDSPIIVTALFDIGRGKWIKYTRTYTQYMNVNLFAISIKKIEHFYGGNNSLAISRTNFAKKYLFQIFEITIRNIPLYRYRDEMEQILTLEQREWNYDPKTKDKPESKSADYDVLVNSKAYFLYNATQSSKFRANAIYYAWIDAGYGHGDKNVIPLYCHWKPTFPDGLITVIKLTPEHDKISRYSINDLYRVDWSVVSGGFLAGDSTTIYRFYRFYKKTFLDLLDAKKVDDDQVSILNSFPPSLFRLSFYDEILRLRTHNFQTVLTLTMKNYASLFNIIHSHGDWFALFRLFPCMK</sequence>
<evidence type="ECO:0000313" key="3">
    <source>
        <dbReference type="WBParaSite" id="ALUE_0000962201-mRNA-1"/>
    </source>
</evidence>
<dbReference type="WBParaSite" id="ALUE_0000962201-mRNA-1">
    <property type="protein sequence ID" value="ALUE_0000962201-mRNA-1"/>
    <property type="gene ID" value="ALUE_0000962201"/>
</dbReference>
<name>A0A0M3I0H3_ASCLU</name>
<dbReference type="InterPro" id="IPR011735">
    <property type="entry name" value="WlaTC/HtrL_glycosyltransf"/>
</dbReference>
<feature type="region of interest" description="Disordered" evidence="1">
    <location>
        <begin position="578"/>
        <end position="599"/>
    </location>
</feature>
<dbReference type="AlphaFoldDB" id="A0A0M3I0H3"/>
<feature type="compositionally biased region" description="Polar residues" evidence="1">
    <location>
        <begin position="301"/>
        <end position="322"/>
    </location>
</feature>
<evidence type="ECO:0000256" key="1">
    <source>
        <dbReference type="SAM" id="MobiDB-lite"/>
    </source>
</evidence>
<feature type="compositionally biased region" description="Polar residues" evidence="1">
    <location>
        <begin position="364"/>
        <end position="375"/>
    </location>
</feature>
<feature type="region of interest" description="Disordered" evidence="1">
    <location>
        <begin position="345"/>
        <end position="425"/>
    </location>
</feature>
<organism evidence="2 3">
    <name type="scientific">Ascaris lumbricoides</name>
    <name type="common">Giant roundworm</name>
    <dbReference type="NCBI Taxonomy" id="6252"/>
    <lineage>
        <taxon>Eukaryota</taxon>
        <taxon>Metazoa</taxon>
        <taxon>Ecdysozoa</taxon>
        <taxon>Nematoda</taxon>
        <taxon>Chromadorea</taxon>
        <taxon>Rhabditida</taxon>
        <taxon>Spirurina</taxon>
        <taxon>Ascaridomorpha</taxon>
        <taxon>Ascaridoidea</taxon>
        <taxon>Ascarididae</taxon>
        <taxon>Ascaris</taxon>
    </lineage>
</organism>
<feature type="region of interest" description="Disordered" evidence="1">
    <location>
        <begin position="297"/>
        <end position="329"/>
    </location>
</feature>
<evidence type="ECO:0000313" key="2">
    <source>
        <dbReference type="Proteomes" id="UP000036681"/>
    </source>
</evidence>
<accession>A0A0M3I0H3</accession>
<reference evidence="3" key="1">
    <citation type="submission" date="2016-05" db="UniProtKB">
        <authorList>
            <consortium name="WormBaseParasite"/>
        </authorList>
    </citation>
    <scope>IDENTIFICATION</scope>
</reference>